<accession>A0A0C2JEX9</accession>
<protein>
    <submittedName>
        <fullName evidence="2">Uncharacterized protein</fullName>
    </submittedName>
</protein>
<evidence type="ECO:0000256" key="1">
    <source>
        <dbReference type="SAM" id="Phobius"/>
    </source>
</evidence>
<keyword evidence="3" id="KW-1185">Reference proteome</keyword>
<keyword evidence="1" id="KW-1133">Transmembrane helix</keyword>
<comment type="caution">
    <text evidence="2">The sequence shown here is derived from an EMBL/GenBank/DDBJ whole genome shotgun (WGS) entry which is preliminary data.</text>
</comment>
<proteinExistence type="predicted"/>
<reference evidence="2 3" key="1">
    <citation type="journal article" date="2014" name="Genome Biol. Evol.">
        <title>The genome of the myxosporean Thelohanellus kitauei shows adaptations to nutrient acquisition within its fish host.</title>
        <authorList>
            <person name="Yang Y."/>
            <person name="Xiong J."/>
            <person name="Zhou Z."/>
            <person name="Huo F."/>
            <person name="Miao W."/>
            <person name="Ran C."/>
            <person name="Liu Y."/>
            <person name="Zhang J."/>
            <person name="Feng J."/>
            <person name="Wang M."/>
            <person name="Wang M."/>
            <person name="Wang L."/>
            <person name="Yao B."/>
        </authorList>
    </citation>
    <scope>NUCLEOTIDE SEQUENCE [LARGE SCALE GENOMIC DNA]</scope>
    <source>
        <strain evidence="2">Wuqing</strain>
    </source>
</reference>
<feature type="transmembrane region" description="Helical" evidence="1">
    <location>
        <begin position="12"/>
        <end position="30"/>
    </location>
</feature>
<dbReference type="Proteomes" id="UP000031668">
    <property type="component" value="Unassembled WGS sequence"/>
</dbReference>
<evidence type="ECO:0000313" key="2">
    <source>
        <dbReference type="EMBL" id="KII67788.1"/>
    </source>
</evidence>
<gene>
    <name evidence="2" type="ORF">RF11_12323</name>
</gene>
<organism evidence="2 3">
    <name type="scientific">Thelohanellus kitauei</name>
    <name type="common">Myxosporean</name>
    <dbReference type="NCBI Taxonomy" id="669202"/>
    <lineage>
        <taxon>Eukaryota</taxon>
        <taxon>Metazoa</taxon>
        <taxon>Cnidaria</taxon>
        <taxon>Myxozoa</taxon>
        <taxon>Myxosporea</taxon>
        <taxon>Bivalvulida</taxon>
        <taxon>Platysporina</taxon>
        <taxon>Myxobolidae</taxon>
        <taxon>Thelohanellus</taxon>
    </lineage>
</organism>
<sequence length="141" mass="16503">MIRNLSRALDHIVVFMPVTVFFVQILLSYLEFLSSFFLDNIDDWVIFSRFISVSIIITLTLRGLLIFTGHYGTVQRYVKHNFSVIYYSTLVVSKLFIGVVMVIRNDRFEKLYGSMFILGGELFLFDVFISCCLTIDQVFFY</sequence>
<dbReference type="AlphaFoldDB" id="A0A0C2JEX9"/>
<dbReference type="EMBL" id="JWZT01003082">
    <property type="protein sequence ID" value="KII67788.1"/>
    <property type="molecule type" value="Genomic_DNA"/>
</dbReference>
<feature type="transmembrane region" description="Helical" evidence="1">
    <location>
        <begin position="115"/>
        <end position="135"/>
    </location>
</feature>
<evidence type="ECO:0000313" key="3">
    <source>
        <dbReference type="Proteomes" id="UP000031668"/>
    </source>
</evidence>
<keyword evidence="1" id="KW-0472">Membrane</keyword>
<feature type="transmembrane region" description="Helical" evidence="1">
    <location>
        <begin position="50"/>
        <end position="72"/>
    </location>
</feature>
<name>A0A0C2JEX9_THEKT</name>
<feature type="transmembrane region" description="Helical" evidence="1">
    <location>
        <begin position="84"/>
        <end position="103"/>
    </location>
</feature>
<keyword evidence="1" id="KW-0812">Transmembrane</keyword>